<keyword evidence="1" id="KW-0863">Zinc-finger</keyword>
<dbReference type="EMBL" id="SDMP01000015">
    <property type="protein sequence ID" value="RYR08161.1"/>
    <property type="molecule type" value="Genomic_DNA"/>
</dbReference>
<keyword evidence="2" id="KW-0812">Transmembrane</keyword>
<keyword evidence="1" id="KW-0862">Zinc</keyword>
<reference evidence="3 4" key="1">
    <citation type="submission" date="2019-01" db="EMBL/GenBank/DDBJ databases">
        <title>Sequencing of cultivated peanut Arachis hypogaea provides insights into genome evolution and oil improvement.</title>
        <authorList>
            <person name="Chen X."/>
        </authorList>
    </citation>
    <scope>NUCLEOTIDE SEQUENCE [LARGE SCALE GENOMIC DNA]</scope>
    <source>
        <strain evidence="4">cv. Fuhuasheng</strain>
        <tissue evidence="3">Leaves</tissue>
    </source>
</reference>
<protein>
    <recommendedName>
        <fullName evidence="1">Protein FAR1-RELATED SEQUENCE</fullName>
    </recommendedName>
</protein>
<comment type="similarity">
    <text evidence="1">Belongs to the FHY3/FAR1 family.</text>
</comment>
<dbReference type="GO" id="GO:0006355">
    <property type="term" value="P:regulation of DNA-templated transcription"/>
    <property type="evidence" value="ECO:0007669"/>
    <property type="project" value="UniProtKB-UniRule"/>
</dbReference>
<dbReference type="GO" id="GO:0005634">
    <property type="term" value="C:nucleus"/>
    <property type="evidence" value="ECO:0007669"/>
    <property type="project" value="UniProtKB-SubCell"/>
</dbReference>
<dbReference type="GO" id="GO:0008270">
    <property type="term" value="F:zinc ion binding"/>
    <property type="evidence" value="ECO:0007669"/>
    <property type="project" value="UniProtKB-UniRule"/>
</dbReference>
<proteinExistence type="inferred from homology"/>
<evidence type="ECO:0000313" key="3">
    <source>
        <dbReference type="EMBL" id="RYR08161.1"/>
    </source>
</evidence>
<feature type="transmembrane region" description="Helical" evidence="2">
    <location>
        <begin position="45"/>
        <end position="65"/>
    </location>
</feature>
<sequence length="156" mass="17986">MKEKKQNFFYELELEVDHSIKNAFRADARSKIACEYFKDVVSFDITYNTNSIIWFLVPLLVRITMLRCMGGKALKGILIDQCASIQRAIETCMLTTIYSMVLETINGFQSFLKIVIYGFQFSLITTFGLGRLETHKKVRACVLFFNKFIMCSSSLI</sequence>
<organism evidence="3 4">
    <name type="scientific">Arachis hypogaea</name>
    <name type="common">Peanut</name>
    <dbReference type="NCBI Taxonomy" id="3818"/>
    <lineage>
        <taxon>Eukaryota</taxon>
        <taxon>Viridiplantae</taxon>
        <taxon>Streptophyta</taxon>
        <taxon>Embryophyta</taxon>
        <taxon>Tracheophyta</taxon>
        <taxon>Spermatophyta</taxon>
        <taxon>Magnoliopsida</taxon>
        <taxon>eudicotyledons</taxon>
        <taxon>Gunneridae</taxon>
        <taxon>Pentapetalae</taxon>
        <taxon>rosids</taxon>
        <taxon>fabids</taxon>
        <taxon>Fabales</taxon>
        <taxon>Fabaceae</taxon>
        <taxon>Papilionoideae</taxon>
        <taxon>50 kb inversion clade</taxon>
        <taxon>dalbergioids sensu lato</taxon>
        <taxon>Dalbergieae</taxon>
        <taxon>Pterocarpus clade</taxon>
        <taxon>Arachis</taxon>
    </lineage>
</organism>
<gene>
    <name evidence="3" type="ORF">Ahy_B05g075719</name>
</gene>
<keyword evidence="2" id="KW-1133">Transmembrane helix</keyword>
<dbReference type="PANTHER" id="PTHR31669">
    <property type="entry name" value="PROTEIN FAR1-RELATED SEQUENCE 10-RELATED"/>
    <property type="match status" value="1"/>
</dbReference>
<keyword evidence="2" id="KW-0472">Membrane</keyword>
<evidence type="ECO:0000256" key="2">
    <source>
        <dbReference type="SAM" id="Phobius"/>
    </source>
</evidence>
<keyword evidence="1" id="KW-0479">Metal-binding</keyword>
<comment type="subcellular location">
    <subcellularLocation>
        <location evidence="1">Nucleus</location>
    </subcellularLocation>
</comment>
<dbReference type="PANTHER" id="PTHR31669:SF283">
    <property type="entry name" value="PROTEIN FAR1-RELATED SEQUENCE"/>
    <property type="match status" value="1"/>
</dbReference>
<evidence type="ECO:0000313" key="4">
    <source>
        <dbReference type="Proteomes" id="UP000289738"/>
    </source>
</evidence>
<accession>A0A444Z1U9</accession>
<dbReference type="Proteomes" id="UP000289738">
    <property type="component" value="Chromosome B05"/>
</dbReference>
<evidence type="ECO:0000256" key="1">
    <source>
        <dbReference type="RuleBase" id="RU367018"/>
    </source>
</evidence>
<name>A0A444Z1U9_ARAHY</name>
<keyword evidence="4" id="KW-1185">Reference proteome</keyword>
<keyword evidence="1" id="KW-0539">Nucleus</keyword>
<comment type="caution">
    <text evidence="3">The sequence shown here is derived from an EMBL/GenBank/DDBJ whole genome shotgun (WGS) entry which is preliminary data.</text>
</comment>
<comment type="function">
    <text evidence="1">Putative transcription activator involved in regulating light control of development.</text>
</comment>
<dbReference type="InterPro" id="IPR031052">
    <property type="entry name" value="FHY3/FAR1"/>
</dbReference>
<dbReference type="AlphaFoldDB" id="A0A444Z1U9"/>